<organism evidence="2 3">
    <name type="scientific">Popillia japonica</name>
    <name type="common">Japanese beetle</name>
    <dbReference type="NCBI Taxonomy" id="7064"/>
    <lineage>
        <taxon>Eukaryota</taxon>
        <taxon>Metazoa</taxon>
        <taxon>Ecdysozoa</taxon>
        <taxon>Arthropoda</taxon>
        <taxon>Hexapoda</taxon>
        <taxon>Insecta</taxon>
        <taxon>Pterygota</taxon>
        <taxon>Neoptera</taxon>
        <taxon>Endopterygota</taxon>
        <taxon>Coleoptera</taxon>
        <taxon>Polyphaga</taxon>
        <taxon>Scarabaeiformia</taxon>
        <taxon>Scarabaeidae</taxon>
        <taxon>Rutelinae</taxon>
        <taxon>Popillia</taxon>
    </lineage>
</organism>
<reference evidence="2 3" key="1">
    <citation type="journal article" date="2024" name="BMC Genomics">
        <title>De novo assembly and annotation of Popillia japonica's genome with initial clues to its potential as an invasive pest.</title>
        <authorList>
            <person name="Cucini C."/>
            <person name="Boschi S."/>
            <person name="Funari R."/>
            <person name="Cardaioli E."/>
            <person name="Iannotti N."/>
            <person name="Marturano G."/>
            <person name="Paoli F."/>
            <person name="Bruttini M."/>
            <person name="Carapelli A."/>
            <person name="Frati F."/>
            <person name="Nardi F."/>
        </authorList>
    </citation>
    <scope>NUCLEOTIDE SEQUENCE [LARGE SCALE GENOMIC DNA]</scope>
    <source>
        <strain evidence="2">DMR45628</strain>
    </source>
</reference>
<comment type="caution">
    <text evidence="2">The sequence shown here is derived from an EMBL/GenBank/DDBJ whole genome shotgun (WGS) entry which is preliminary data.</text>
</comment>
<dbReference type="Proteomes" id="UP001458880">
    <property type="component" value="Unassembled WGS sequence"/>
</dbReference>
<keyword evidence="3" id="KW-1185">Reference proteome</keyword>
<dbReference type="EMBL" id="JASPKY010000244">
    <property type="protein sequence ID" value="KAK9717269.1"/>
    <property type="molecule type" value="Genomic_DNA"/>
</dbReference>
<protein>
    <submittedName>
        <fullName evidence="2">Uncharacterized protein</fullName>
    </submittedName>
</protein>
<dbReference type="AlphaFoldDB" id="A0AAW1KGJ7"/>
<evidence type="ECO:0000313" key="2">
    <source>
        <dbReference type="EMBL" id="KAK9717269.1"/>
    </source>
</evidence>
<sequence>MSDPLSQPLIFLLKLAWESRYRIPLIITISLMALDVRMQLDVNIQMRRIRRTPPAVPIGNQRAAEPSYESEDSSDSWLTVDEEEIEDGDIANTHL</sequence>
<name>A0AAW1KGJ7_POPJA</name>
<feature type="region of interest" description="Disordered" evidence="1">
    <location>
        <begin position="55"/>
        <end position="95"/>
    </location>
</feature>
<evidence type="ECO:0000313" key="3">
    <source>
        <dbReference type="Proteomes" id="UP001458880"/>
    </source>
</evidence>
<gene>
    <name evidence="2" type="ORF">QE152_g24247</name>
</gene>
<evidence type="ECO:0000256" key="1">
    <source>
        <dbReference type="SAM" id="MobiDB-lite"/>
    </source>
</evidence>
<accession>A0AAW1KGJ7</accession>
<proteinExistence type="predicted"/>
<feature type="compositionally biased region" description="Acidic residues" evidence="1">
    <location>
        <begin position="68"/>
        <end position="89"/>
    </location>
</feature>